<gene>
    <name evidence="1" type="ORF">S01H1_70082</name>
</gene>
<accession>X0X5J4</accession>
<name>X0X5J4_9ZZZZ</name>
<proteinExistence type="predicted"/>
<feature type="non-terminal residue" evidence="1">
    <location>
        <position position="246"/>
    </location>
</feature>
<comment type="caution">
    <text evidence="1">The sequence shown here is derived from an EMBL/GenBank/DDBJ whole genome shotgun (WGS) entry which is preliminary data.</text>
</comment>
<protein>
    <recommendedName>
        <fullName evidence="2">SD-repeat containing protein B domain-containing protein</fullName>
    </recommendedName>
</protein>
<sequence>LDGLNLFERVLEHSNFDFSGGGGVADNLIAELWTVSFGHAALVIDWSDTDSGLRQPADHRENLLNPFYREIGLSIQRVDEASSIAPALATQHLATDFFDGPYLTGLVYQDIDRDEFYSLGEGLAGLDVELRSGNENVDEVLLSTQTRSAGGYSLNMSGLDAGRYYVSLNSTSLQPTVTVIEWTGSTNVSAEFADPIPDIDLMTRLALNQEYSLLMDLDRNSHIDIDDRRIWIEELQSSYFGDANLD</sequence>
<evidence type="ECO:0008006" key="2">
    <source>
        <dbReference type="Google" id="ProtNLM"/>
    </source>
</evidence>
<reference evidence="1" key="1">
    <citation type="journal article" date="2014" name="Front. Microbiol.">
        <title>High frequency of phylogenetically diverse reductive dehalogenase-homologous genes in deep subseafloor sedimentary metagenomes.</title>
        <authorList>
            <person name="Kawai M."/>
            <person name="Futagami T."/>
            <person name="Toyoda A."/>
            <person name="Takaki Y."/>
            <person name="Nishi S."/>
            <person name="Hori S."/>
            <person name="Arai W."/>
            <person name="Tsubouchi T."/>
            <person name="Morono Y."/>
            <person name="Uchiyama I."/>
            <person name="Ito T."/>
            <person name="Fujiyama A."/>
            <person name="Inagaki F."/>
            <person name="Takami H."/>
        </authorList>
    </citation>
    <scope>NUCLEOTIDE SEQUENCE</scope>
    <source>
        <strain evidence="1">Expedition CK06-06</strain>
    </source>
</reference>
<dbReference type="Gene3D" id="2.60.40.10">
    <property type="entry name" value="Immunoglobulins"/>
    <property type="match status" value="1"/>
</dbReference>
<dbReference type="SUPFAM" id="SSF49478">
    <property type="entry name" value="Cna protein B-type domain"/>
    <property type="match status" value="1"/>
</dbReference>
<organism evidence="1">
    <name type="scientific">marine sediment metagenome</name>
    <dbReference type="NCBI Taxonomy" id="412755"/>
    <lineage>
        <taxon>unclassified sequences</taxon>
        <taxon>metagenomes</taxon>
        <taxon>ecological metagenomes</taxon>
    </lineage>
</organism>
<feature type="non-terminal residue" evidence="1">
    <location>
        <position position="1"/>
    </location>
</feature>
<evidence type="ECO:0000313" key="1">
    <source>
        <dbReference type="EMBL" id="GAG30667.1"/>
    </source>
</evidence>
<dbReference type="AlphaFoldDB" id="X0X5J4"/>
<dbReference type="InterPro" id="IPR013783">
    <property type="entry name" value="Ig-like_fold"/>
</dbReference>
<dbReference type="EMBL" id="BARS01046574">
    <property type="protein sequence ID" value="GAG30667.1"/>
    <property type="molecule type" value="Genomic_DNA"/>
</dbReference>